<dbReference type="EMBL" id="JAUJLE010000081">
    <property type="protein sequence ID" value="KAK0987912.1"/>
    <property type="molecule type" value="Genomic_DNA"/>
</dbReference>
<dbReference type="EMBL" id="JASUXU010000110">
    <property type="protein sequence ID" value="KAK0305710.1"/>
    <property type="molecule type" value="Genomic_DNA"/>
</dbReference>
<keyword evidence="6" id="KW-1185">Reference proteome</keyword>
<dbReference type="OrthoDB" id="5294241at2759"/>
<evidence type="ECO:0000313" key="3">
    <source>
        <dbReference type="EMBL" id="KAK0987912.1"/>
    </source>
</evidence>
<evidence type="ECO:0000313" key="6">
    <source>
        <dbReference type="Proteomes" id="UP001175353"/>
    </source>
</evidence>
<reference evidence="4 5" key="1">
    <citation type="submission" date="2017-03" db="EMBL/GenBank/DDBJ databases">
        <title>Genomes of endolithic fungi from Antarctica.</title>
        <authorList>
            <person name="Coleine C."/>
            <person name="Masonjones S."/>
            <person name="Stajich J.E."/>
        </authorList>
    </citation>
    <scope>NUCLEOTIDE SEQUENCE [LARGE SCALE GENOMIC DNA]</scope>
    <source>
        <strain evidence="4 5">CCFEE 5311</strain>
    </source>
</reference>
<feature type="region of interest" description="Disordered" evidence="1">
    <location>
        <begin position="98"/>
        <end position="121"/>
    </location>
</feature>
<dbReference type="EMBL" id="NAJP01000055">
    <property type="protein sequence ID" value="TKA36952.1"/>
    <property type="molecule type" value="Genomic_DNA"/>
</dbReference>
<feature type="region of interest" description="Disordered" evidence="1">
    <location>
        <begin position="1"/>
        <end position="25"/>
    </location>
</feature>
<proteinExistence type="predicted"/>
<evidence type="ECO:0000256" key="1">
    <source>
        <dbReference type="SAM" id="MobiDB-lite"/>
    </source>
</evidence>
<dbReference type="AlphaFoldDB" id="A0A4U0UNR4"/>
<dbReference type="Proteomes" id="UP001175353">
    <property type="component" value="Unassembled WGS sequence"/>
</dbReference>
<reference evidence="3" key="3">
    <citation type="submission" date="2023-06" db="EMBL/GenBank/DDBJ databases">
        <title>Black Yeasts Isolated from many extreme environments.</title>
        <authorList>
            <person name="Coleine C."/>
            <person name="Stajich J.E."/>
            <person name="Selbmann L."/>
        </authorList>
    </citation>
    <scope>NUCLEOTIDE SEQUENCE</scope>
    <source>
        <strain evidence="3">CCFEE 5200</strain>
    </source>
</reference>
<organism evidence="4 5">
    <name type="scientific">Friedmanniomyces endolithicus</name>
    <dbReference type="NCBI Taxonomy" id="329885"/>
    <lineage>
        <taxon>Eukaryota</taxon>
        <taxon>Fungi</taxon>
        <taxon>Dikarya</taxon>
        <taxon>Ascomycota</taxon>
        <taxon>Pezizomycotina</taxon>
        <taxon>Dothideomycetes</taxon>
        <taxon>Dothideomycetidae</taxon>
        <taxon>Mycosphaerellales</taxon>
        <taxon>Teratosphaeriaceae</taxon>
        <taxon>Friedmanniomyces</taxon>
    </lineage>
</organism>
<feature type="compositionally biased region" description="Low complexity" evidence="1">
    <location>
        <begin position="10"/>
        <end position="25"/>
    </location>
</feature>
<feature type="compositionally biased region" description="Basic residues" evidence="1">
    <location>
        <begin position="110"/>
        <end position="121"/>
    </location>
</feature>
<evidence type="ECO:0000313" key="2">
    <source>
        <dbReference type="EMBL" id="KAK0305710.1"/>
    </source>
</evidence>
<comment type="caution">
    <text evidence="4">The sequence shown here is derived from an EMBL/GenBank/DDBJ whole genome shotgun (WGS) entry which is preliminary data.</text>
</comment>
<reference evidence="2" key="2">
    <citation type="submission" date="2021-12" db="EMBL/GenBank/DDBJ databases">
        <title>Black yeast isolated from Biological Soil Crust.</title>
        <authorList>
            <person name="Kurbessoian T."/>
        </authorList>
    </citation>
    <scope>NUCLEOTIDE SEQUENCE</scope>
    <source>
        <strain evidence="2">CCFEE 5208</strain>
    </source>
</reference>
<evidence type="ECO:0000313" key="5">
    <source>
        <dbReference type="Proteomes" id="UP000310066"/>
    </source>
</evidence>
<sequence length="121" mass="13345">MSTYTPSPPVSICSSSSGSRSVEVGSPIVSNTRSAVMHKHEFPSCARRATPSPSAYISDEDLFGEAWDDYFPYLSEAPQPPRHAEAFLAQPLLPPVTRVSRRSSSCNEKIRRRDHKVNPKG</sequence>
<accession>A0A4U0UNR4</accession>
<gene>
    <name evidence="4" type="ORF">B0A54_11316</name>
    <name evidence="2" type="ORF">LTR82_016646</name>
    <name evidence="3" type="ORF">LTR91_009696</name>
</gene>
<dbReference type="Proteomes" id="UP001168146">
    <property type="component" value="Unassembled WGS sequence"/>
</dbReference>
<protein>
    <submittedName>
        <fullName evidence="4">Uncharacterized protein</fullName>
    </submittedName>
</protein>
<dbReference type="Proteomes" id="UP000310066">
    <property type="component" value="Unassembled WGS sequence"/>
</dbReference>
<name>A0A4U0UNR4_9PEZI</name>
<evidence type="ECO:0000313" key="4">
    <source>
        <dbReference type="EMBL" id="TKA36952.1"/>
    </source>
</evidence>